<dbReference type="EMBL" id="MAAO01000006">
    <property type="protein sequence ID" value="OUR96305.1"/>
    <property type="molecule type" value="Genomic_DNA"/>
</dbReference>
<name>A0A1Y5F6E6_9BACT</name>
<dbReference type="Proteomes" id="UP000196531">
    <property type="component" value="Unassembled WGS sequence"/>
</dbReference>
<sequence length="195" mass="22077">MKKTILIFFFLFSTFTFADCEKEYKKFKLITLTDPITMPLRTGLYFSTGALSSSGASLIGTIALNLELTTAGVLYGAAFTYEGTYFIEATLSNFKKFKGRGRAQKLIIEAKIALGDTLDEFVDDVNEALEEYTELSKEVIIKEITEGNSSKFFCQSKETLFTINNIRNHIVGKYIPIDDLDYDDDYDDTIDIIYE</sequence>
<comment type="caution">
    <text evidence="2">The sequence shown here is derived from an EMBL/GenBank/DDBJ whole genome shotgun (WGS) entry which is preliminary data.</text>
</comment>
<keyword evidence="1" id="KW-0732">Signal</keyword>
<evidence type="ECO:0000313" key="2">
    <source>
        <dbReference type="EMBL" id="OUR96305.1"/>
    </source>
</evidence>
<proteinExistence type="predicted"/>
<feature type="signal peptide" evidence="1">
    <location>
        <begin position="1"/>
        <end position="18"/>
    </location>
</feature>
<evidence type="ECO:0000256" key="1">
    <source>
        <dbReference type="SAM" id="SignalP"/>
    </source>
</evidence>
<gene>
    <name evidence="2" type="ORF">A9Q84_08075</name>
</gene>
<evidence type="ECO:0000313" key="3">
    <source>
        <dbReference type="Proteomes" id="UP000196531"/>
    </source>
</evidence>
<feature type="chain" id="PRO_5012260751" description="Lipoprotein" evidence="1">
    <location>
        <begin position="19"/>
        <end position="195"/>
    </location>
</feature>
<protein>
    <recommendedName>
        <fullName evidence="4">Lipoprotein</fullName>
    </recommendedName>
</protein>
<reference evidence="3" key="1">
    <citation type="journal article" date="2017" name="Proc. Natl. Acad. Sci. U.S.A.">
        <title>Simulation of Deepwater Horizon oil plume reveals substrate specialization within a complex community of hydrocarbon-degraders.</title>
        <authorList>
            <person name="Hu P."/>
            <person name="Dubinsky E.A."/>
            <person name="Probst A.J."/>
            <person name="Wang J."/>
            <person name="Sieber C.M.K."/>
            <person name="Tom L.M."/>
            <person name="Gardinali P."/>
            <person name="Banfield J.F."/>
            <person name="Atlas R.M."/>
            <person name="Andersen G.L."/>
        </authorList>
    </citation>
    <scope>NUCLEOTIDE SEQUENCE [LARGE SCALE GENOMIC DNA]</scope>
</reference>
<dbReference type="AlphaFoldDB" id="A0A1Y5F6E6"/>
<organism evidence="2 3">
    <name type="scientific">Halobacteriovorax marinus</name>
    <dbReference type="NCBI Taxonomy" id="97084"/>
    <lineage>
        <taxon>Bacteria</taxon>
        <taxon>Pseudomonadati</taxon>
        <taxon>Bdellovibrionota</taxon>
        <taxon>Bacteriovoracia</taxon>
        <taxon>Bacteriovoracales</taxon>
        <taxon>Halobacteriovoraceae</taxon>
        <taxon>Halobacteriovorax</taxon>
    </lineage>
</organism>
<evidence type="ECO:0008006" key="4">
    <source>
        <dbReference type="Google" id="ProtNLM"/>
    </source>
</evidence>
<accession>A0A1Y5F6E6</accession>